<accession>A0A0D0L2H3</accession>
<dbReference type="PANTHER" id="PTHR43391">
    <property type="entry name" value="RETINOL DEHYDROGENASE-RELATED"/>
    <property type="match status" value="1"/>
</dbReference>
<dbReference type="EMBL" id="JXQQ01000027">
    <property type="protein sequence ID" value="KIQ32582.1"/>
    <property type="molecule type" value="Genomic_DNA"/>
</dbReference>
<dbReference type="PROSITE" id="PS00061">
    <property type="entry name" value="ADH_SHORT"/>
    <property type="match status" value="1"/>
</dbReference>
<feature type="region of interest" description="Disordered" evidence="3">
    <location>
        <begin position="249"/>
        <end position="268"/>
    </location>
</feature>
<evidence type="ECO:0000256" key="3">
    <source>
        <dbReference type="SAM" id="MobiDB-lite"/>
    </source>
</evidence>
<dbReference type="Gene3D" id="3.40.50.720">
    <property type="entry name" value="NAD(P)-binding Rossmann-like Domain"/>
    <property type="match status" value="1"/>
</dbReference>
<dbReference type="InterPro" id="IPR020904">
    <property type="entry name" value="Sc_DH/Rdtase_CS"/>
</dbReference>
<protein>
    <submittedName>
        <fullName evidence="4">Oxidoreductase</fullName>
    </submittedName>
</protein>
<dbReference type="CDD" id="cd05233">
    <property type="entry name" value="SDR_c"/>
    <property type="match status" value="1"/>
</dbReference>
<dbReference type="PRINTS" id="PR00081">
    <property type="entry name" value="GDHRDH"/>
</dbReference>
<dbReference type="PANTHER" id="PTHR43391:SF12">
    <property type="entry name" value="OXIDOREDUCTASE EPHD-RELATED"/>
    <property type="match status" value="1"/>
</dbReference>
<evidence type="ECO:0000313" key="4">
    <source>
        <dbReference type="EMBL" id="KIQ32582.1"/>
    </source>
</evidence>
<evidence type="ECO:0000313" key="5">
    <source>
        <dbReference type="Proteomes" id="UP000032067"/>
    </source>
</evidence>
<evidence type="ECO:0000256" key="1">
    <source>
        <dbReference type="ARBA" id="ARBA00006484"/>
    </source>
</evidence>
<proteinExistence type="inferred from homology"/>
<comment type="caution">
    <text evidence="4">The sequence shown here is derived from an EMBL/GenBank/DDBJ whole genome shotgun (WGS) entry which is preliminary data.</text>
</comment>
<dbReference type="InterPro" id="IPR036291">
    <property type="entry name" value="NAD(P)-bd_dom_sf"/>
</dbReference>
<evidence type="ECO:0000256" key="2">
    <source>
        <dbReference type="ARBA" id="ARBA00023002"/>
    </source>
</evidence>
<name>A0A0D0L2H3_VARPD</name>
<organism evidence="4 5">
    <name type="scientific">Variovorax paradoxus</name>
    <dbReference type="NCBI Taxonomy" id="34073"/>
    <lineage>
        <taxon>Bacteria</taxon>
        <taxon>Pseudomonadati</taxon>
        <taxon>Pseudomonadota</taxon>
        <taxon>Betaproteobacteria</taxon>
        <taxon>Burkholderiales</taxon>
        <taxon>Comamonadaceae</taxon>
        <taxon>Variovorax</taxon>
    </lineage>
</organism>
<comment type="similarity">
    <text evidence="1">Belongs to the short-chain dehydrogenases/reductases (SDR) family.</text>
</comment>
<gene>
    <name evidence="4" type="ORF">RT97_12595</name>
</gene>
<sequence>METTDLRPLAVVTGASSGIGFQLALLAARNGYDLLIGADEPLEQAETELRVLGANVASVRADFATRDGVDALLAATEGRPVEALFANAGHGLGHGFLDQDFHDVQHVVNTNITGTIYLVQCVGRQMREAGQGRILITGSIAGFQPGSFQAVYNGCKAFIDSFAMALRNELKGTGVSVSCLMPGVTDTHFFARADMLDTRVGQQSDKADPADVAKAGFDAMMKGESGVIAGWRNKMQVALSRVMPGPKLAEQHRKLAEPGSAERKTALS</sequence>
<dbReference type="AlphaFoldDB" id="A0A0D0L2H3"/>
<keyword evidence="2" id="KW-0560">Oxidoreductase</keyword>
<reference evidence="4 5" key="1">
    <citation type="submission" date="2014-12" db="EMBL/GenBank/DDBJ databases">
        <title>16Stimator: statistical estimation of ribosomal gene copy numbers from draft genome assemblies.</title>
        <authorList>
            <person name="Perisin M.A."/>
            <person name="Vetter M."/>
            <person name="Gilbert J.A."/>
            <person name="Bergelson J."/>
        </authorList>
    </citation>
    <scope>NUCLEOTIDE SEQUENCE [LARGE SCALE GENOMIC DNA]</scope>
    <source>
        <strain evidence="4 5">MEDvA23</strain>
    </source>
</reference>
<dbReference type="GO" id="GO:0016491">
    <property type="term" value="F:oxidoreductase activity"/>
    <property type="evidence" value="ECO:0007669"/>
    <property type="project" value="UniProtKB-KW"/>
</dbReference>
<dbReference type="Proteomes" id="UP000032067">
    <property type="component" value="Unassembled WGS sequence"/>
</dbReference>
<dbReference type="RefSeq" id="WP_042579121.1">
    <property type="nucleotide sequence ID" value="NZ_JXQQ01000027.1"/>
</dbReference>
<dbReference type="OrthoDB" id="9810734at2"/>
<dbReference type="Pfam" id="PF00106">
    <property type="entry name" value="adh_short"/>
    <property type="match status" value="1"/>
</dbReference>
<dbReference type="SUPFAM" id="SSF51735">
    <property type="entry name" value="NAD(P)-binding Rossmann-fold domains"/>
    <property type="match status" value="1"/>
</dbReference>
<dbReference type="InterPro" id="IPR002347">
    <property type="entry name" value="SDR_fam"/>
</dbReference>